<feature type="domain" description="4Fe-4S ferredoxin-type" evidence="4">
    <location>
        <begin position="41"/>
        <end position="71"/>
    </location>
</feature>
<protein>
    <submittedName>
        <fullName evidence="5">2-oxoglutarate ferredoxin oxidoreductase subunit delta</fullName>
    </submittedName>
</protein>
<gene>
    <name evidence="5" type="ORF">SAMN04488500_10985</name>
</gene>
<accession>A0A1W2C2X3</accession>
<dbReference type="PANTHER" id="PTHR43122:SF2">
    <property type="entry name" value="FERREDOXIN SUBUNIT OF PYRUVATE:FLAVODOXIN OXIDOREDUCTASE"/>
    <property type="match status" value="1"/>
</dbReference>
<dbReference type="GO" id="GO:0046872">
    <property type="term" value="F:metal ion binding"/>
    <property type="evidence" value="ECO:0007669"/>
    <property type="project" value="UniProtKB-KW"/>
</dbReference>
<proteinExistence type="predicted"/>
<evidence type="ECO:0000256" key="2">
    <source>
        <dbReference type="ARBA" id="ARBA00023004"/>
    </source>
</evidence>
<dbReference type="STRING" id="112901.SAMN04488500_10985"/>
<evidence type="ECO:0000256" key="1">
    <source>
        <dbReference type="ARBA" id="ARBA00022723"/>
    </source>
</evidence>
<evidence type="ECO:0000259" key="4">
    <source>
        <dbReference type="PROSITE" id="PS51379"/>
    </source>
</evidence>
<keyword evidence="2" id="KW-0408">Iron</keyword>
<dbReference type="Gene3D" id="3.30.70.20">
    <property type="match status" value="1"/>
</dbReference>
<dbReference type="AlphaFoldDB" id="A0A1W2C2X3"/>
<reference evidence="5 6" key="1">
    <citation type="submission" date="2017-04" db="EMBL/GenBank/DDBJ databases">
        <authorList>
            <person name="Afonso C.L."/>
            <person name="Miller P.J."/>
            <person name="Scott M.A."/>
            <person name="Spackman E."/>
            <person name="Goraichik I."/>
            <person name="Dimitrov K.M."/>
            <person name="Suarez D.L."/>
            <person name="Swayne D.E."/>
        </authorList>
    </citation>
    <scope>NUCLEOTIDE SEQUENCE [LARGE SCALE GENOMIC DNA]</scope>
    <source>
        <strain evidence="5 6">DSM 5090</strain>
    </source>
</reference>
<dbReference type="InterPro" id="IPR017900">
    <property type="entry name" value="4Fe4S_Fe_S_CS"/>
</dbReference>
<feature type="domain" description="4Fe-4S ferredoxin-type" evidence="4">
    <location>
        <begin position="5"/>
        <end position="34"/>
    </location>
</feature>
<evidence type="ECO:0000313" key="6">
    <source>
        <dbReference type="Proteomes" id="UP000192738"/>
    </source>
</evidence>
<dbReference type="InterPro" id="IPR017896">
    <property type="entry name" value="4Fe4S_Fe-S-bd"/>
</dbReference>
<dbReference type="Pfam" id="PF12838">
    <property type="entry name" value="Fer4_7"/>
    <property type="match status" value="1"/>
</dbReference>
<keyword evidence="3" id="KW-0411">Iron-sulfur</keyword>
<keyword evidence="6" id="KW-1185">Reference proteome</keyword>
<dbReference type="PROSITE" id="PS51379">
    <property type="entry name" value="4FE4S_FER_2"/>
    <property type="match status" value="2"/>
</dbReference>
<name>A0A1W2C2X3_9FIRM</name>
<organism evidence="5 6">
    <name type="scientific">Sporomusa malonica</name>
    <dbReference type="NCBI Taxonomy" id="112901"/>
    <lineage>
        <taxon>Bacteria</taxon>
        <taxon>Bacillati</taxon>
        <taxon>Bacillota</taxon>
        <taxon>Negativicutes</taxon>
        <taxon>Selenomonadales</taxon>
        <taxon>Sporomusaceae</taxon>
        <taxon>Sporomusa</taxon>
    </lineage>
</organism>
<dbReference type="PROSITE" id="PS00198">
    <property type="entry name" value="4FE4S_FER_1"/>
    <property type="match status" value="2"/>
</dbReference>
<evidence type="ECO:0000256" key="3">
    <source>
        <dbReference type="ARBA" id="ARBA00023014"/>
    </source>
</evidence>
<keyword evidence="1" id="KW-0479">Metal-binding</keyword>
<dbReference type="Proteomes" id="UP000192738">
    <property type="component" value="Unassembled WGS sequence"/>
</dbReference>
<dbReference type="SUPFAM" id="SSF54862">
    <property type="entry name" value="4Fe-4S ferredoxins"/>
    <property type="match status" value="1"/>
</dbReference>
<evidence type="ECO:0000313" key="5">
    <source>
        <dbReference type="EMBL" id="SMC79374.1"/>
    </source>
</evidence>
<dbReference type="EMBL" id="FWXI01000009">
    <property type="protein sequence ID" value="SMC79374.1"/>
    <property type="molecule type" value="Genomic_DNA"/>
</dbReference>
<dbReference type="GO" id="GO:0051536">
    <property type="term" value="F:iron-sulfur cluster binding"/>
    <property type="evidence" value="ECO:0007669"/>
    <property type="project" value="UniProtKB-KW"/>
</dbReference>
<dbReference type="PANTHER" id="PTHR43122">
    <property type="entry name" value="FERREDOXIN SUBUNIT OF PYRUVATE:FLAVODOXIN OXIDOREDUCTASE-RELATED"/>
    <property type="match status" value="1"/>
</dbReference>
<sequence length="72" mass="7618">MNTLAKVQVLSEKCKSCGLCIAVCPRKVLAVGDKANSKGYYTIVVTDEESCVGCALCGLVCPDVALEVYKES</sequence>